<comment type="caution">
    <text evidence="2">The sequence shown here is derived from an EMBL/GenBank/DDBJ whole genome shotgun (WGS) entry which is preliminary data.</text>
</comment>
<keyword evidence="1" id="KW-1133">Transmembrane helix</keyword>
<protein>
    <submittedName>
        <fullName evidence="2">Uncharacterized protein</fullName>
    </submittedName>
</protein>
<gene>
    <name evidence="2" type="ORF">CFOL_v3_36471</name>
</gene>
<keyword evidence="3" id="KW-1185">Reference proteome</keyword>
<evidence type="ECO:0000313" key="2">
    <source>
        <dbReference type="EMBL" id="GAV93093.1"/>
    </source>
</evidence>
<accession>A0A1Q3DL86</accession>
<organism evidence="2 3">
    <name type="scientific">Cephalotus follicularis</name>
    <name type="common">Albany pitcher plant</name>
    <dbReference type="NCBI Taxonomy" id="3775"/>
    <lineage>
        <taxon>Eukaryota</taxon>
        <taxon>Viridiplantae</taxon>
        <taxon>Streptophyta</taxon>
        <taxon>Embryophyta</taxon>
        <taxon>Tracheophyta</taxon>
        <taxon>Spermatophyta</taxon>
        <taxon>Magnoliopsida</taxon>
        <taxon>eudicotyledons</taxon>
        <taxon>Gunneridae</taxon>
        <taxon>Pentapetalae</taxon>
        <taxon>rosids</taxon>
        <taxon>fabids</taxon>
        <taxon>Oxalidales</taxon>
        <taxon>Cephalotaceae</taxon>
        <taxon>Cephalotus</taxon>
    </lineage>
</organism>
<proteinExistence type="predicted"/>
<feature type="transmembrane region" description="Helical" evidence="1">
    <location>
        <begin position="39"/>
        <end position="64"/>
    </location>
</feature>
<dbReference type="EMBL" id="BDDD01014894">
    <property type="protein sequence ID" value="GAV93093.1"/>
    <property type="molecule type" value="Genomic_DNA"/>
</dbReference>
<reference evidence="3" key="1">
    <citation type="submission" date="2016-04" db="EMBL/GenBank/DDBJ databases">
        <title>Cephalotus genome sequencing.</title>
        <authorList>
            <person name="Fukushima K."/>
            <person name="Hasebe M."/>
            <person name="Fang X."/>
        </authorList>
    </citation>
    <scope>NUCLEOTIDE SEQUENCE [LARGE SCALE GENOMIC DNA]</scope>
    <source>
        <strain evidence="3">cv. St1</strain>
    </source>
</reference>
<keyword evidence="1" id="KW-0472">Membrane</keyword>
<dbReference type="Proteomes" id="UP000187406">
    <property type="component" value="Unassembled WGS sequence"/>
</dbReference>
<keyword evidence="1" id="KW-0812">Transmembrane</keyword>
<dbReference type="InParanoid" id="A0A1Q3DL86"/>
<name>A0A1Q3DL86_CEPFO</name>
<evidence type="ECO:0000313" key="3">
    <source>
        <dbReference type="Proteomes" id="UP000187406"/>
    </source>
</evidence>
<evidence type="ECO:0000256" key="1">
    <source>
        <dbReference type="SAM" id="Phobius"/>
    </source>
</evidence>
<dbReference type="STRING" id="3775.A0A1Q3DL86"/>
<dbReference type="AlphaFoldDB" id="A0A1Q3DL86"/>
<sequence>MFDVATIASLSTRISLRGIITSRLDDVEMKIAGIGFEMIGVSAIVIIGFSLFFFGIFAISVKFLNFQKR</sequence>